<keyword evidence="2" id="KW-0456">Lyase</keyword>
<dbReference type="InterPro" id="IPR000073">
    <property type="entry name" value="AB_hydrolase_1"/>
</dbReference>
<name>A0A081DAT0_NONUL</name>
<organism evidence="2 3">
    <name type="scientific">Nonlabens ulvanivorans</name>
    <name type="common">Persicivirga ulvanivorans</name>
    <dbReference type="NCBI Taxonomy" id="906888"/>
    <lineage>
        <taxon>Bacteria</taxon>
        <taxon>Pseudomonadati</taxon>
        <taxon>Bacteroidota</taxon>
        <taxon>Flavobacteriia</taxon>
        <taxon>Flavobacteriales</taxon>
        <taxon>Flavobacteriaceae</taxon>
        <taxon>Nonlabens</taxon>
    </lineage>
</organism>
<reference evidence="2 3" key="1">
    <citation type="journal article" date="2014" name="Genome Announc.">
        <title>Draft Genome Sequences of Marine Flavobacterium Nonlabens Strains NR17, NR24, NR27, NR32, NR33, and Ara13.</title>
        <authorList>
            <person name="Nakanishi M."/>
            <person name="Meirelles P."/>
            <person name="Suzuki R."/>
            <person name="Takatani N."/>
            <person name="Mino S."/>
            <person name="Suda W."/>
            <person name="Oshima K."/>
            <person name="Hattori M."/>
            <person name="Ohkuma M."/>
            <person name="Hosokawa M."/>
            <person name="Miyashita K."/>
            <person name="Thompson F.L."/>
            <person name="Niwa A."/>
            <person name="Sawabe T."/>
            <person name="Sawabe T."/>
        </authorList>
    </citation>
    <scope>NUCLEOTIDE SEQUENCE [LARGE SCALE GENOMIC DNA]</scope>
    <source>
        <strain evidence="3">JCM19296</strain>
    </source>
</reference>
<dbReference type="EC" id="4.2.99.20" evidence="2"/>
<proteinExistence type="predicted"/>
<protein>
    <submittedName>
        <fullName evidence="2">2-succinyl-6-hydroxy-2,4-cyclohexadiene-1-carboxylate synthase</fullName>
        <ecNumber evidence="2">4.2.99.20</ecNumber>
    </submittedName>
</protein>
<dbReference type="EMBL" id="BBLG01000003">
    <property type="protein sequence ID" value="GAK76026.1"/>
    <property type="molecule type" value="Genomic_DNA"/>
</dbReference>
<dbReference type="Pfam" id="PF12697">
    <property type="entry name" value="Abhydrolase_6"/>
    <property type="match status" value="1"/>
</dbReference>
<dbReference type="Proteomes" id="UP000028980">
    <property type="component" value="Unassembled WGS sequence"/>
</dbReference>
<dbReference type="InterPro" id="IPR029058">
    <property type="entry name" value="AB_hydrolase_fold"/>
</dbReference>
<dbReference type="GO" id="GO:0016020">
    <property type="term" value="C:membrane"/>
    <property type="evidence" value="ECO:0007669"/>
    <property type="project" value="TreeGrafter"/>
</dbReference>
<dbReference type="PANTHER" id="PTHR43798:SF33">
    <property type="entry name" value="HYDROLASE, PUTATIVE (AFU_ORTHOLOGUE AFUA_2G14860)-RELATED"/>
    <property type="match status" value="1"/>
</dbReference>
<evidence type="ECO:0000259" key="1">
    <source>
        <dbReference type="Pfam" id="PF12697"/>
    </source>
</evidence>
<comment type="caution">
    <text evidence="2">The sequence shown here is derived from an EMBL/GenBank/DDBJ whole genome shotgun (WGS) entry which is preliminary data.</text>
</comment>
<feature type="domain" description="AB hydrolase-1" evidence="1">
    <location>
        <begin position="14"/>
        <end position="240"/>
    </location>
</feature>
<gene>
    <name evidence="2" type="ORF">JCM19296_1623</name>
</gene>
<dbReference type="AlphaFoldDB" id="A0A081DAT0"/>
<dbReference type="SUPFAM" id="SSF53474">
    <property type="entry name" value="alpha/beta-Hydrolases"/>
    <property type="match status" value="1"/>
</dbReference>
<evidence type="ECO:0000313" key="3">
    <source>
        <dbReference type="Proteomes" id="UP000028980"/>
    </source>
</evidence>
<evidence type="ECO:0000313" key="2">
    <source>
        <dbReference type="EMBL" id="GAK76026.1"/>
    </source>
</evidence>
<dbReference type="InterPro" id="IPR050266">
    <property type="entry name" value="AB_hydrolase_sf"/>
</dbReference>
<dbReference type="Gene3D" id="3.40.50.1820">
    <property type="entry name" value="alpha/beta hydrolase"/>
    <property type="match status" value="1"/>
</dbReference>
<dbReference type="PANTHER" id="PTHR43798">
    <property type="entry name" value="MONOACYLGLYCEROL LIPASE"/>
    <property type="match status" value="1"/>
</dbReference>
<dbReference type="GO" id="GO:0070205">
    <property type="term" value="F:2-succinyl-6-hydroxy-2,4-cyclohexadiene-1-carboxylate synthase activity"/>
    <property type="evidence" value="ECO:0007669"/>
    <property type="project" value="UniProtKB-EC"/>
</dbReference>
<sequence length="257" mass="28879">MKSTFISSDEENIIVLLHGNSSSSKVFKDLRLNNSVLIPTLSGHEINENPDDNIDFSLQFYKQELISLINSYDQPILLVGNSLGGHLAMEIANQLKKLKGLIIFSAPPVKKPINFEEAFIPVEALQTFLKEKSTDEEIASAASVTVYEQKFTEQIVSDFKNSNPKVRSATAEDLFNGNWSDQYKSFTNLKCPKVIVSGSHDPSVNKEYLKKVVKESSHNTSYIELENCGHYPTLERPEEMSTIINHLASDVFKLHLK</sequence>
<accession>A0A081DAT0</accession>